<dbReference type="AlphaFoldDB" id="A0AAV9P022"/>
<sequence>MGRRPNQLVVEFFERGEKLGDNSNRYRHTCRRCGQCFPKGRVDTLQAHVLRNCPKISPEDREWGLQQLQQKPERPRPDNNPTRDDSDQNHESLTQPEPHYQQQSALDTLAEVSRHHLDYSSNRQLGHPGQDHTEHVLDRASTSEQQFIAQLQEFNTPTHPSQVADPNGRTAGRDPTTEHHFFDPQESAPEKSAAPELSGLAQTASAANRQLEASQVQDYPPEHDPFVDPDLHGMGGPVPAQSLFEAISESEGVPWVPAEQSAGHYGFQYPQKPVHKKVRGRFDDSRRKEVAGIRKSGACIRCRMLKKQCSGETPCRTCRNVETARLWKGTCFRARVVDEFTLWSLNLFSSRMITELSATAHGAEHERLPGRVEARLLAGTDCCMNFAVRALVDCSNAEGPNDESARGGRALMLDGEEAVHDKIGAFTALLAEDFIDQESSVFVKKTMQVALFMAQTVDAAQAAKAGHVQGHSPSRACYNLQERLTHNVIELWILTTLLTKPEDSFELRYQPQKSPTDQPERPSGTAGQDEIQKDVQDICPTSTSFRMIVAQLLTAIEARCSRLSKIVMNELERRLLQRQQANQFATFISSLILLNCVERMTGLYRSYDTSELAKADMARHETTAGAANEEEPSDAVTDSTKSDNGPELSEKSTSWPLDTPPSALWPQGLRFADLLTMLLRIRALPPKTGETPEGTLAVVQDHPLPAGFHGRAPRPEADEETKVAAAWLDPMQLNVDELMRKRYGEVPAMSEGVQAWDMRFIAKVLLPERTA</sequence>
<evidence type="ECO:0000313" key="4">
    <source>
        <dbReference type="EMBL" id="KAK5164966.1"/>
    </source>
</evidence>
<comment type="caution">
    <text evidence="4">The sequence shown here is derived from an EMBL/GenBank/DDBJ whole genome shotgun (WGS) entry which is preliminary data.</text>
</comment>
<feature type="compositionally biased region" description="Basic and acidic residues" evidence="2">
    <location>
        <begin position="71"/>
        <end position="90"/>
    </location>
</feature>
<accession>A0AAV9P022</accession>
<keyword evidence="5" id="KW-1185">Reference proteome</keyword>
<keyword evidence="1" id="KW-0539">Nucleus</keyword>
<gene>
    <name evidence="4" type="ORF">LTR77_009631</name>
</gene>
<dbReference type="GeneID" id="89930961"/>
<reference evidence="4 5" key="1">
    <citation type="submission" date="2023-08" db="EMBL/GenBank/DDBJ databases">
        <title>Black Yeasts Isolated from many extreme environments.</title>
        <authorList>
            <person name="Coleine C."/>
            <person name="Stajich J.E."/>
            <person name="Selbmann L."/>
        </authorList>
    </citation>
    <scope>NUCLEOTIDE SEQUENCE [LARGE SCALE GENOMIC DNA]</scope>
    <source>
        <strain evidence="4 5">CCFEE 5935</strain>
    </source>
</reference>
<dbReference type="PANTHER" id="PTHR35392:SF2">
    <property type="entry name" value="ZN(II)2CYS6 TRANSCRIPTION FACTOR (EUROFUNG)"/>
    <property type="match status" value="1"/>
</dbReference>
<dbReference type="InterPro" id="IPR036864">
    <property type="entry name" value="Zn2-C6_fun-type_DNA-bd_sf"/>
</dbReference>
<protein>
    <recommendedName>
        <fullName evidence="3">Zn(2)-C6 fungal-type domain-containing protein</fullName>
    </recommendedName>
</protein>
<dbReference type="GO" id="GO:0008270">
    <property type="term" value="F:zinc ion binding"/>
    <property type="evidence" value="ECO:0007669"/>
    <property type="project" value="InterPro"/>
</dbReference>
<feature type="region of interest" description="Disordered" evidence="2">
    <location>
        <begin position="618"/>
        <end position="660"/>
    </location>
</feature>
<dbReference type="RefSeq" id="XP_064655162.1">
    <property type="nucleotide sequence ID" value="XM_064806857.1"/>
</dbReference>
<dbReference type="GO" id="GO:0000981">
    <property type="term" value="F:DNA-binding transcription factor activity, RNA polymerase II-specific"/>
    <property type="evidence" value="ECO:0007669"/>
    <property type="project" value="InterPro"/>
</dbReference>
<evidence type="ECO:0000256" key="2">
    <source>
        <dbReference type="SAM" id="MobiDB-lite"/>
    </source>
</evidence>
<dbReference type="CDD" id="cd00067">
    <property type="entry name" value="GAL4"/>
    <property type="match status" value="1"/>
</dbReference>
<dbReference type="Pfam" id="PF00172">
    <property type="entry name" value="Zn_clus"/>
    <property type="match status" value="1"/>
</dbReference>
<dbReference type="Proteomes" id="UP001337655">
    <property type="component" value="Unassembled WGS sequence"/>
</dbReference>
<feature type="region of interest" description="Disordered" evidence="2">
    <location>
        <begin position="508"/>
        <end position="531"/>
    </location>
</feature>
<feature type="region of interest" description="Disordered" evidence="2">
    <location>
        <begin position="156"/>
        <end position="220"/>
    </location>
</feature>
<evidence type="ECO:0000259" key="3">
    <source>
        <dbReference type="Pfam" id="PF00172"/>
    </source>
</evidence>
<dbReference type="InterPro" id="IPR052973">
    <property type="entry name" value="Fungal_sec-metab_reg_TF"/>
</dbReference>
<proteinExistence type="predicted"/>
<feature type="region of interest" description="Disordered" evidence="2">
    <location>
        <begin position="67"/>
        <end position="102"/>
    </location>
</feature>
<dbReference type="PANTHER" id="PTHR35392">
    <property type="entry name" value="ZN(II)2CYS6 TRANSCRIPTION FACTOR (EUROFUNG)-RELATED-RELATED"/>
    <property type="match status" value="1"/>
</dbReference>
<organism evidence="4 5">
    <name type="scientific">Saxophila tyrrhenica</name>
    <dbReference type="NCBI Taxonomy" id="1690608"/>
    <lineage>
        <taxon>Eukaryota</taxon>
        <taxon>Fungi</taxon>
        <taxon>Dikarya</taxon>
        <taxon>Ascomycota</taxon>
        <taxon>Pezizomycotina</taxon>
        <taxon>Dothideomycetes</taxon>
        <taxon>Dothideomycetidae</taxon>
        <taxon>Mycosphaerellales</taxon>
        <taxon>Extremaceae</taxon>
        <taxon>Saxophila</taxon>
    </lineage>
</organism>
<feature type="domain" description="Zn(2)-C6 fungal-type" evidence="3">
    <location>
        <begin position="298"/>
        <end position="321"/>
    </location>
</feature>
<evidence type="ECO:0000256" key="1">
    <source>
        <dbReference type="ARBA" id="ARBA00023242"/>
    </source>
</evidence>
<dbReference type="EMBL" id="JAVRRT010000018">
    <property type="protein sequence ID" value="KAK5164966.1"/>
    <property type="molecule type" value="Genomic_DNA"/>
</dbReference>
<dbReference type="InterPro" id="IPR001138">
    <property type="entry name" value="Zn2Cys6_DnaBD"/>
</dbReference>
<feature type="compositionally biased region" description="Polar residues" evidence="2">
    <location>
        <begin position="91"/>
        <end position="102"/>
    </location>
</feature>
<feature type="compositionally biased region" description="Basic and acidic residues" evidence="2">
    <location>
        <begin position="171"/>
        <end position="183"/>
    </location>
</feature>
<evidence type="ECO:0000313" key="5">
    <source>
        <dbReference type="Proteomes" id="UP001337655"/>
    </source>
</evidence>
<dbReference type="SUPFAM" id="SSF57701">
    <property type="entry name" value="Zn2/Cys6 DNA-binding domain"/>
    <property type="match status" value="1"/>
</dbReference>
<name>A0AAV9P022_9PEZI</name>
<feature type="compositionally biased region" description="Polar residues" evidence="2">
    <location>
        <begin position="200"/>
        <end position="217"/>
    </location>
</feature>